<name>G7VB36_9CREN</name>
<dbReference type="Proteomes" id="UP000005867">
    <property type="component" value="Chromosome"/>
</dbReference>
<gene>
    <name evidence="1" type="ORF">P186_0905</name>
</gene>
<reference evidence="1 2" key="1">
    <citation type="journal article" date="2012" name="J. Bacteriol.">
        <title>Complete genome sequence of strain 1860, a crenarchaeon of the genus pyrobaculum able to grow with various electron acceptors.</title>
        <authorList>
            <person name="Mardanov A.V."/>
            <person name="Gumerov V.M."/>
            <person name="Slobodkina G.B."/>
            <person name="Beletsky A.V."/>
            <person name="Bonch-Osmolovskaya E.A."/>
            <person name="Ravin N.V."/>
            <person name="Skryabin K.G."/>
        </authorList>
    </citation>
    <scope>NUCLEOTIDE SEQUENCE [LARGE SCALE GENOMIC DNA]</scope>
    <source>
        <strain evidence="1 2">1860</strain>
    </source>
</reference>
<organism evidence="1 2">
    <name type="scientific">Pyrobaculum ferrireducens</name>
    <dbReference type="NCBI Taxonomy" id="1104324"/>
    <lineage>
        <taxon>Archaea</taxon>
        <taxon>Thermoproteota</taxon>
        <taxon>Thermoprotei</taxon>
        <taxon>Thermoproteales</taxon>
        <taxon>Thermoproteaceae</taxon>
        <taxon>Pyrobaculum</taxon>
    </lineage>
</organism>
<dbReference type="BioCyc" id="PSP1104324:GJSN-885-MONOMER"/>
<keyword evidence="2" id="KW-1185">Reference proteome</keyword>
<evidence type="ECO:0000313" key="2">
    <source>
        <dbReference type="Proteomes" id="UP000005867"/>
    </source>
</evidence>
<dbReference type="EMBL" id="CP003098">
    <property type="protein sequence ID" value="AET32346.1"/>
    <property type="molecule type" value="Genomic_DNA"/>
</dbReference>
<dbReference type="AlphaFoldDB" id="G7VB36"/>
<protein>
    <submittedName>
        <fullName evidence="1">Uncharacterized protein</fullName>
    </submittedName>
</protein>
<evidence type="ECO:0000313" key="1">
    <source>
        <dbReference type="EMBL" id="AET32346.1"/>
    </source>
</evidence>
<dbReference type="KEGG" id="pyr:P186_0905"/>
<accession>G7VB36</accession>
<proteinExistence type="predicted"/>
<sequence>MGVKKTEAASAADAGVREVYLKKLEEIKRAVEEGRVVRISGILVRKLEYKTTRRGGIIVIVNDGELIDYASKLLNNRRIEIL</sequence>
<dbReference type="HOGENOM" id="CLU_2550418_0_0_2"/>